<reference evidence="1" key="1">
    <citation type="journal article" date="2013" name="Nat. Commun.">
        <title>Whole-genome sequencing of Oryza brachyantha reveals mechanisms underlying Oryza genome evolution.</title>
        <authorList>
            <person name="Chen J."/>
            <person name="Huang Q."/>
            <person name="Gao D."/>
            <person name="Wang J."/>
            <person name="Lang Y."/>
            <person name="Liu T."/>
            <person name="Li B."/>
            <person name="Bai Z."/>
            <person name="Luis Goicoechea J."/>
            <person name="Liang C."/>
            <person name="Chen C."/>
            <person name="Zhang W."/>
            <person name="Sun S."/>
            <person name="Liao Y."/>
            <person name="Zhang X."/>
            <person name="Yang L."/>
            <person name="Song C."/>
            <person name="Wang M."/>
            <person name="Shi J."/>
            <person name="Liu G."/>
            <person name="Liu J."/>
            <person name="Zhou H."/>
            <person name="Zhou W."/>
            <person name="Yu Q."/>
            <person name="An N."/>
            <person name="Chen Y."/>
            <person name="Cai Q."/>
            <person name="Wang B."/>
            <person name="Liu B."/>
            <person name="Min J."/>
            <person name="Huang Y."/>
            <person name="Wu H."/>
            <person name="Li Z."/>
            <person name="Zhang Y."/>
            <person name="Yin Y."/>
            <person name="Song W."/>
            <person name="Jiang J."/>
            <person name="Jackson S.A."/>
            <person name="Wing R.A."/>
            <person name="Wang J."/>
            <person name="Chen M."/>
        </authorList>
    </citation>
    <scope>NUCLEOTIDE SEQUENCE [LARGE SCALE GENOMIC DNA]</scope>
    <source>
        <strain evidence="1">cv. IRGC 101232</strain>
    </source>
</reference>
<evidence type="ECO:0000313" key="2">
    <source>
        <dbReference type="Proteomes" id="UP000006038"/>
    </source>
</evidence>
<name>J3M8A8_ORYBR</name>
<dbReference type="EnsemblPlants" id="OB05G28320.1">
    <property type="protein sequence ID" value="OB05G28320.1"/>
    <property type="gene ID" value="OB05G28320"/>
</dbReference>
<accession>J3M8A8</accession>
<sequence>MSTLHNPIKVTTANEGSGAMYMIQRTQHEFIDMYLPLLFLSLYQIILATRAEHCNITTYVTSKVHSRLWAMAHGGKSSSGGGCVCLLLDPAHLLSAPDLHPPLGAPARRAEDEHGAAVGRRHLPELRLELAVRVAELDGARPGGLQQ</sequence>
<keyword evidence="2" id="KW-1185">Reference proteome</keyword>
<organism evidence="1">
    <name type="scientific">Oryza brachyantha</name>
    <name type="common">malo sina</name>
    <dbReference type="NCBI Taxonomy" id="4533"/>
    <lineage>
        <taxon>Eukaryota</taxon>
        <taxon>Viridiplantae</taxon>
        <taxon>Streptophyta</taxon>
        <taxon>Embryophyta</taxon>
        <taxon>Tracheophyta</taxon>
        <taxon>Spermatophyta</taxon>
        <taxon>Magnoliopsida</taxon>
        <taxon>Liliopsida</taxon>
        <taxon>Poales</taxon>
        <taxon>Poaceae</taxon>
        <taxon>BOP clade</taxon>
        <taxon>Oryzoideae</taxon>
        <taxon>Oryzeae</taxon>
        <taxon>Oryzinae</taxon>
        <taxon>Oryza</taxon>
    </lineage>
</organism>
<reference evidence="1" key="2">
    <citation type="submission" date="2013-04" db="UniProtKB">
        <authorList>
            <consortium name="EnsemblPlants"/>
        </authorList>
    </citation>
    <scope>IDENTIFICATION</scope>
</reference>
<dbReference type="Proteomes" id="UP000006038">
    <property type="component" value="Chromosome 5"/>
</dbReference>
<proteinExistence type="predicted"/>
<evidence type="ECO:0000313" key="1">
    <source>
        <dbReference type="EnsemblPlants" id="OB05G28320.1"/>
    </source>
</evidence>
<protein>
    <submittedName>
        <fullName evidence="1">Uncharacterized protein</fullName>
    </submittedName>
</protein>
<dbReference type="AlphaFoldDB" id="J3M8A8"/>
<dbReference type="Gramene" id="OB05G28320.1">
    <property type="protein sequence ID" value="OB05G28320.1"/>
    <property type="gene ID" value="OB05G28320"/>
</dbReference>
<dbReference type="HOGENOM" id="CLU_1772880_0_0_1"/>